<keyword evidence="3" id="KW-1185">Reference proteome</keyword>
<keyword evidence="1" id="KW-0812">Transmembrane</keyword>
<accession>A0A6H1WS11</accession>
<dbReference type="KEGG" id="tmai:FVE67_03865"/>
<evidence type="ECO:0000256" key="1">
    <source>
        <dbReference type="SAM" id="Phobius"/>
    </source>
</evidence>
<dbReference type="Gene3D" id="3.30.700.10">
    <property type="entry name" value="Glycoprotein, Type 4 Pilin"/>
    <property type="match status" value="1"/>
</dbReference>
<evidence type="ECO:0000313" key="3">
    <source>
        <dbReference type="Proteomes" id="UP000501253"/>
    </source>
</evidence>
<dbReference type="InterPro" id="IPR045584">
    <property type="entry name" value="Pilin-like"/>
</dbReference>
<gene>
    <name evidence="2" type="ORF">FVE67_03865</name>
</gene>
<organism evidence="2 3">
    <name type="scientific">Thermosulfurimonas marina</name>
    <dbReference type="NCBI Taxonomy" id="2047767"/>
    <lineage>
        <taxon>Bacteria</taxon>
        <taxon>Pseudomonadati</taxon>
        <taxon>Thermodesulfobacteriota</taxon>
        <taxon>Thermodesulfobacteria</taxon>
        <taxon>Thermodesulfobacteriales</taxon>
        <taxon>Thermodesulfobacteriaceae</taxon>
        <taxon>Thermosulfurimonas</taxon>
    </lineage>
</organism>
<dbReference type="EMBL" id="CP042909">
    <property type="protein sequence ID" value="QJA05983.1"/>
    <property type="molecule type" value="Genomic_DNA"/>
</dbReference>
<evidence type="ECO:0000313" key="2">
    <source>
        <dbReference type="EMBL" id="QJA05983.1"/>
    </source>
</evidence>
<dbReference type="NCBIfam" id="TIGR02532">
    <property type="entry name" value="IV_pilin_GFxxxE"/>
    <property type="match status" value="1"/>
</dbReference>
<keyword evidence="1" id="KW-0472">Membrane</keyword>
<dbReference type="InterPro" id="IPR012902">
    <property type="entry name" value="N_methyl_site"/>
</dbReference>
<reference evidence="2 3" key="1">
    <citation type="submission" date="2019-08" db="EMBL/GenBank/DDBJ databases">
        <title>Complete genome sequence of Thermosulfurimonas marina SU872T, an anaerobic thermophilic chemolithoautotrophic bacterium isolated from a shallow marine hydrothermal vent.</title>
        <authorList>
            <person name="Allioux M."/>
            <person name="Jebbar M."/>
            <person name="Slobodkina G."/>
            <person name="Slobodkin A."/>
            <person name="Moalic Y."/>
            <person name="Frolova A."/>
            <person name="Shao Z."/>
            <person name="Alain K."/>
        </authorList>
    </citation>
    <scope>NUCLEOTIDE SEQUENCE [LARGE SCALE GENOMIC DNA]</scope>
    <source>
        <strain evidence="2 3">SU872</strain>
    </source>
</reference>
<protein>
    <submittedName>
        <fullName evidence="2">Type II secretion system protein</fullName>
    </submittedName>
</protein>
<keyword evidence="1" id="KW-1133">Transmembrane helix</keyword>
<name>A0A6H1WS11_9BACT</name>
<dbReference type="Pfam" id="PF07963">
    <property type="entry name" value="N_methyl"/>
    <property type="match status" value="1"/>
</dbReference>
<dbReference type="AlphaFoldDB" id="A0A6H1WS11"/>
<sequence length="329" mass="35864">MDPPGRLALCAGPGRKRRTKFSGRLKVKANQGFTLIELAITLVIIGILLGMGAGLVGLLIKRSRYNENLERLRSNVEALIGYALTHNGRLPSSANCSQALKYIKDVWGKDFVCVIAPELSSTGTCARQKTSLQVIDYNEGNQTKSDLAFVIFSGGPNYNLQTASNSPIRIYTPDTASVDDNPSDLNRPESYDDMVQYVSLNELKAKLKCPYREEYLRILNNELPSGYENSTYNARVYAAGGVPFTGEAYEWCVEDRDGLVGIGLGLDCNGTNPVAPDGNCSDGNDLWPRCAYLQFSGNATGSGTYRLTFFVRDADGSVVQKSLALTINP</sequence>
<feature type="transmembrane region" description="Helical" evidence="1">
    <location>
        <begin position="38"/>
        <end position="60"/>
    </location>
</feature>
<dbReference type="SUPFAM" id="SSF54523">
    <property type="entry name" value="Pili subunits"/>
    <property type="match status" value="1"/>
</dbReference>
<dbReference type="Proteomes" id="UP000501253">
    <property type="component" value="Chromosome"/>
</dbReference>
<proteinExistence type="predicted"/>